<dbReference type="EMBL" id="JBHSDK010000021">
    <property type="protein sequence ID" value="MFC4336739.1"/>
    <property type="molecule type" value="Genomic_DNA"/>
</dbReference>
<dbReference type="InterPro" id="IPR003593">
    <property type="entry name" value="AAA+_ATPase"/>
</dbReference>
<feature type="domain" description="ABC transporter" evidence="4">
    <location>
        <begin position="4"/>
        <end position="239"/>
    </location>
</feature>
<evidence type="ECO:0000256" key="2">
    <source>
        <dbReference type="ARBA" id="ARBA00022741"/>
    </source>
</evidence>
<comment type="caution">
    <text evidence="5">The sequence shown here is derived from an EMBL/GenBank/DDBJ whole genome shotgun (WGS) entry which is preliminary data.</text>
</comment>
<dbReference type="InterPro" id="IPR027417">
    <property type="entry name" value="P-loop_NTPase"/>
</dbReference>
<reference evidence="6" key="1">
    <citation type="journal article" date="2019" name="Int. J. Syst. Evol. Microbiol.">
        <title>The Global Catalogue of Microorganisms (GCM) 10K type strain sequencing project: providing services to taxonomists for standard genome sequencing and annotation.</title>
        <authorList>
            <consortium name="The Broad Institute Genomics Platform"/>
            <consortium name="The Broad Institute Genome Sequencing Center for Infectious Disease"/>
            <person name="Wu L."/>
            <person name="Ma J."/>
        </authorList>
    </citation>
    <scope>NUCLEOTIDE SEQUENCE [LARGE SCALE GENOMIC DNA]</scope>
    <source>
        <strain evidence="6">IBRC-M 10908</strain>
    </source>
</reference>
<dbReference type="SUPFAM" id="SSF52540">
    <property type="entry name" value="P-loop containing nucleoside triphosphate hydrolases"/>
    <property type="match status" value="1"/>
</dbReference>
<dbReference type="InterPro" id="IPR017911">
    <property type="entry name" value="MacB-like_ATP-bd"/>
</dbReference>
<dbReference type="Pfam" id="PF00005">
    <property type="entry name" value="ABC_tran"/>
    <property type="match status" value="1"/>
</dbReference>
<name>A0ABV8U1W4_9ACTN</name>
<dbReference type="GO" id="GO:0005524">
    <property type="term" value="F:ATP binding"/>
    <property type="evidence" value="ECO:0007669"/>
    <property type="project" value="UniProtKB-KW"/>
</dbReference>
<dbReference type="RefSeq" id="WP_380622949.1">
    <property type="nucleotide sequence ID" value="NZ_JBHSDK010000021.1"/>
</dbReference>
<dbReference type="Gene3D" id="3.40.50.300">
    <property type="entry name" value="P-loop containing nucleotide triphosphate hydrolases"/>
    <property type="match status" value="1"/>
</dbReference>
<keyword evidence="3 5" id="KW-0067">ATP-binding</keyword>
<dbReference type="PANTHER" id="PTHR24220:SF685">
    <property type="entry name" value="ABC TRANSPORTER RELATED"/>
    <property type="match status" value="1"/>
</dbReference>
<dbReference type="Proteomes" id="UP001595823">
    <property type="component" value="Unassembled WGS sequence"/>
</dbReference>
<dbReference type="SMART" id="SM00382">
    <property type="entry name" value="AAA"/>
    <property type="match status" value="1"/>
</dbReference>
<dbReference type="InterPro" id="IPR017871">
    <property type="entry name" value="ABC_transporter-like_CS"/>
</dbReference>
<dbReference type="CDD" id="cd03255">
    <property type="entry name" value="ABC_MJ0796_LolCDE_FtsE"/>
    <property type="match status" value="1"/>
</dbReference>
<proteinExistence type="predicted"/>
<dbReference type="PROSITE" id="PS50893">
    <property type="entry name" value="ABC_TRANSPORTER_2"/>
    <property type="match status" value="1"/>
</dbReference>
<dbReference type="InterPro" id="IPR003439">
    <property type="entry name" value="ABC_transporter-like_ATP-bd"/>
</dbReference>
<sequence>MSVLRMRGVTRIHGEGDGAVTALSGIDFTVEPGELVAVMGPSGSGKSTLLNLAGGIDHPTEGSVEVEGTDLASLTKSRLAVVRRNHVGFVFQDYNLIPSLTVLENVSLPLELDGKRVSAAREEAMHALVEVGVHHQADKFPEEVSGGQAQRAAIARALIGPRRLILADEPTGALDTTTGMDILETIQSRCKDGAAGIMVTHDARAAGWADRILFLRDGTIVDSSDPLPSVDSLLEDFTL</sequence>
<keyword evidence="1" id="KW-0813">Transport</keyword>
<protein>
    <submittedName>
        <fullName evidence="5">ABC transporter ATP-binding protein</fullName>
    </submittedName>
</protein>
<evidence type="ECO:0000256" key="1">
    <source>
        <dbReference type="ARBA" id="ARBA00022448"/>
    </source>
</evidence>
<dbReference type="InterPro" id="IPR015854">
    <property type="entry name" value="ABC_transpr_LolD-like"/>
</dbReference>
<evidence type="ECO:0000313" key="6">
    <source>
        <dbReference type="Proteomes" id="UP001595823"/>
    </source>
</evidence>
<dbReference type="PROSITE" id="PS00211">
    <property type="entry name" value="ABC_TRANSPORTER_1"/>
    <property type="match status" value="1"/>
</dbReference>
<evidence type="ECO:0000259" key="4">
    <source>
        <dbReference type="PROSITE" id="PS50893"/>
    </source>
</evidence>
<keyword evidence="2" id="KW-0547">Nucleotide-binding</keyword>
<keyword evidence="6" id="KW-1185">Reference proteome</keyword>
<organism evidence="5 6">
    <name type="scientific">Salininema proteolyticum</name>
    <dbReference type="NCBI Taxonomy" id="1607685"/>
    <lineage>
        <taxon>Bacteria</taxon>
        <taxon>Bacillati</taxon>
        <taxon>Actinomycetota</taxon>
        <taxon>Actinomycetes</taxon>
        <taxon>Glycomycetales</taxon>
        <taxon>Glycomycetaceae</taxon>
        <taxon>Salininema</taxon>
    </lineage>
</organism>
<evidence type="ECO:0000256" key="3">
    <source>
        <dbReference type="ARBA" id="ARBA00022840"/>
    </source>
</evidence>
<evidence type="ECO:0000313" key="5">
    <source>
        <dbReference type="EMBL" id="MFC4336739.1"/>
    </source>
</evidence>
<dbReference type="PANTHER" id="PTHR24220">
    <property type="entry name" value="IMPORT ATP-BINDING PROTEIN"/>
    <property type="match status" value="1"/>
</dbReference>
<gene>
    <name evidence="5" type="ORF">ACFPET_16180</name>
</gene>
<accession>A0ABV8U1W4</accession>